<dbReference type="Proteomes" id="UP000191448">
    <property type="component" value="Unassembled WGS sequence"/>
</dbReference>
<keyword evidence="1" id="KW-0472">Membrane</keyword>
<organism evidence="2 3">
    <name type="scientific">Clostridium thermobutyricum DSM 4928</name>
    <dbReference type="NCBI Taxonomy" id="1121339"/>
    <lineage>
        <taxon>Bacteria</taxon>
        <taxon>Bacillati</taxon>
        <taxon>Bacillota</taxon>
        <taxon>Clostridia</taxon>
        <taxon>Eubacteriales</taxon>
        <taxon>Clostridiaceae</taxon>
        <taxon>Clostridium</taxon>
    </lineage>
</organism>
<keyword evidence="1" id="KW-0812">Transmembrane</keyword>
<evidence type="ECO:0000313" key="2">
    <source>
        <dbReference type="EMBL" id="OPX49612.1"/>
    </source>
</evidence>
<dbReference type="AlphaFoldDB" id="A0A1V4SY63"/>
<accession>A0A1V4SY63</accession>
<reference evidence="2 3" key="1">
    <citation type="submission" date="2016-02" db="EMBL/GenBank/DDBJ databases">
        <title>Genome sequence of Clostridium thermobutyricum DSM 4928.</title>
        <authorList>
            <person name="Poehlein A."/>
            <person name="Daniel R."/>
        </authorList>
    </citation>
    <scope>NUCLEOTIDE SEQUENCE [LARGE SCALE GENOMIC DNA]</scope>
    <source>
        <strain evidence="2 3">DSM 4928</strain>
    </source>
</reference>
<comment type="caution">
    <text evidence="2">The sequence shown here is derived from an EMBL/GenBank/DDBJ whole genome shotgun (WGS) entry which is preliminary data.</text>
</comment>
<evidence type="ECO:0000256" key="1">
    <source>
        <dbReference type="SAM" id="Phobius"/>
    </source>
</evidence>
<dbReference type="EMBL" id="LTAY01000022">
    <property type="protein sequence ID" value="OPX49612.1"/>
    <property type="molecule type" value="Genomic_DNA"/>
</dbReference>
<name>A0A1V4SY63_9CLOT</name>
<protein>
    <submittedName>
        <fullName evidence="2">Uncharacterized protein</fullName>
    </submittedName>
</protein>
<sequence>MSTSLFILGIVAWFIAYLGLPALVLIKKDL</sequence>
<evidence type="ECO:0000313" key="3">
    <source>
        <dbReference type="Proteomes" id="UP000191448"/>
    </source>
</evidence>
<keyword evidence="1" id="KW-1133">Transmembrane helix</keyword>
<gene>
    <name evidence="2" type="ORF">CLTHE_05870</name>
</gene>
<feature type="transmembrane region" description="Helical" evidence="1">
    <location>
        <begin position="6"/>
        <end position="26"/>
    </location>
</feature>
<proteinExistence type="predicted"/>